<evidence type="ECO:0000313" key="2">
    <source>
        <dbReference type="EMBL" id="MDC9597943.1"/>
    </source>
</evidence>
<protein>
    <submittedName>
        <fullName evidence="2">Uncharacterized protein</fullName>
    </submittedName>
</protein>
<accession>A0ABT5LU56</accession>
<dbReference type="EMBL" id="JAQRFN010000019">
    <property type="protein sequence ID" value="MDC9597943.1"/>
    <property type="molecule type" value="Genomic_DNA"/>
</dbReference>
<evidence type="ECO:0000256" key="1">
    <source>
        <dbReference type="SAM" id="MobiDB-lite"/>
    </source>
</evidence>
<keyword evidence="3" id="KW-1185">Reference proteome</keyword>
<dbReference type="RefSeq" id="WP_273576478.1">
    <property type="nucleotide sequence ID" value="NZ_JAQRFN010000019.1"/>
</dbReference>
<sequence length="53" mass="5791">MRSGTERGACHRRAEHAASSCNNSTQSRSATHCLTHHGTVNLNRHAGNCFKND</sequence>
<dbReference type="Proteomes" id="UP001220225">
    <property type="component" value="Unassembled WGS sequence"/>
</dbReference>
<proteinExistence type="predicted"/>
<gene>
    <name evidence="2" type="ORF">PSI14_14070</name>
</gene>
<feature type="region of interest" description="Disordered" evidence="1">
    <location>
        <begin position="1"/>
        <end position="28"/>
    </location>
</feature>
<feature type="compositionally biased region" description="Polar residues" evidence="1">
    <location>
        <begin position="19"/>
        <end position="28"/>
    </location>
</feature>
<name>A0ABT5LU56_9GAMM</name>
<reference evidence="2 3" key="1">
    <citation type="submission" date="2023-02" db="EMBL/GenBank/DDBJ databases">
        <title>Entomopathogenic bacteria.</title>
        <authorList>
            <person name="Machado R.A."/>
        </authorList>
    </citation>
    <scope>NUCLEOTIDE SEQUENCE [LARGE SCALE GENOMIC DNA]</scope>
    <source>
        <strain evidence="2 3">XENO-2</strain>
    </source>
</reference>
<comment type="caution">
    <text evidence="2">The sequence shown here is derived from an EMBL/GenBank/DDBJ whole genome shotgun (WGS) entry which is preliminary data.</text>
</comment>
<evidence type="ECO:0000313" key="3">
    <source>
        <dbReference type="Proteomes" id="UP001220225"/>
    </source>
</evidence>
<organism evidence="2 3">
    <name type="scientific">Xenorhabdus anantnagensis</name>
    <dbReference type="NCBI Taxonomy" id="3025875"/>
    <lineage>
        <taxon>Bacteria</taxon>
        <taxon>Pseudomonadati</taxon>
        <taxon>Pseudomonadota</taxon>
        <taxon>Gammaproteobacteria</taxon>
        <taxon>Enterobacterales</taxon>
        <taxon>Morganellaceae</taxon>
        <taxon>Xenorhabdus</taxon>
    </lineage>
</organism>